<gene>
    <name evidence="3" type="ORF">U5817_11225</name>
</gene>
<feature type="signal peptide" evidence="1">
    <location>
        <begin position="1"/>
        <end position="25"/>
    </location>
</feature>
<accession>A0ABZ1ATN8</accession>
<dbReference type="EMBL" id="CP141259">
    <property type="protein sequence ID" value="WRL48594.1"/>
    <property type="molecule type" value="Genomic_DNA"/>
</dbReference>
<keyword evidence="1" id="KW-0732">Signal</keyword>
<evidence type="ECO:0000313" key="4">
    <source>
        <dbReference type="Proteomes" id="UP001626593"/>
    </source>
</evidence>
<protein>
    <submittedName>
        <fullName evidence="3">Cupin domain-containing protein</fullName>
    </submittedName>
</protein>
<dbReference type="InterPro" id="IPR014710">
    <property type="entry name" value="RmlC-like_jellyroll"/>
</dbReference>
<dbReference type="RefSeq" id="WP_407280811.1">
    <property type="nucleotide sequence ID" value="NZ_CP141259.1"/>
</dbReference>
<evidence type="ECO:0000256" key="1">
    <source>
        <dbReference type="SAM" id="SignalP"/>
    </source>
</evidence>
<sequence>MKTNRTLLTVAALAAVQLFAPPLAAQDKKIETANLDAAVAANPLPAGGPTAKVISSTRAGNSELQIIRMSKIRLHHHAQEDHVVYVARGSGTARLENDAGQIESRPAKPGDIFNLPRNKKHAFERSGAEDLVLLVVATAGWKPLEDTVFHE</sequence>
<dbReference type="Proteomes" id="UP001626593">
    <property type="component" value="Chromosome"/>
</dbReference>
<dbReference type="InterPro" id="IPR011051">
    <property type="entry name" value="RmlC_Cupin_sf"/>
</dbReference>
<name>A0ABZ1ATN8_AROEV</name>
<dbReference type="InterPro" id="IPR013096">
    <property type="entry name" value="Cupin_2"/>
</dbReference>
<organism evidence="3 4">
    <name type="scientific">Aromatoleum evansii</name>
    <name type="common">Azoarcus evansii</name>
    <dbReference type="NCBI Taxonomy" id="59406"/>
    <lineage>
        <taxon>Bacteria</taxon>
        <taxon>Pseudomonadati</taxon>
        <taxon>Pseudomonadota</taxon>
        <taxon>Betaproteobacteria</taxon>
        <taxon>Rhodocyclales</taxon>
        <taxon>Rhodocyclaceae</taxon>
        <taxon>Aromatoleum</taxon>
    </lineage>
</organism>
<feature type="chain" id="PRO_5046763343" evidence="1">
    <location>
        <begin position="26"/>
        <end position="151"/>
    </location>
</feature>
<feature type="domain" description="Cupin type-2" evidence="2">
    <location>
        <begin position="73"/>
        <end position="136"/>
    </location>
</feature>
<dbReference type="Pfam" id="PF07883">
    <property type="entry name" value="Cupin_2"/>
    <property type="match status" value="1"/>
</dbReference>
<keyword evidence="4" id="KW-1185">Reference proteome</keyword>
<dbReference type="CDD" id="cd02208">
    <property type="entry name" value="cupin_RmlC-like"/>
    <property type="match status" value="1"/>
</dbReference>
<dbReference type="SUPFAM" id="SSF51182">
    <property type="entry name" value="RmlC-like cupins"/>
    <property type="match status" value="1"/>
</dbReference>
<dbReference type="Gene3D" id="2.60.120.10">
    <property type="entry name" value="Jelly Rolls"/>
    <property type="match status" value="1"/>
</dbReference>
<evidence type="ECO:0000259" key="2">
    <source>
        <dbReference type="Pfam" id="PF07883"/>
    </source>
</evidence>
<evidence type="ECO:0000313" key="3">
    <source>
        <dbReference type="EMBL" id="WRL48594.1"/>
    </source>
</evidence>
<reference evidence="3 4" key="1">
    <citation type="submission" date="2023-12" db="EMBL/GenBank/DDBJ databases">
        <title>A. evansii MAY27, complete genome.</title>
        <authorList>
            <person name="Wang Y."/>
        </authorList>
    </citation>
    <scope>NUCLEOTIDE SEQUENCE [LARGE SCALE GENOMIC DNA]</scope>
    <source>
        <strain evidence="3 4">MAY27</strain>
    </source>
</reference>
<proteinExistence type="predicted"/>